<dbReference type="EMBL" id="SATR01000005">
    <property type="protein sequence ID" value="TFH92654.1"/>
    <property type="molecule type" value="Genomic_DNA"/>
</dbReference>
<keyword evidence="4" id="KW-1185">Reference proteome</keyword>
<dbReference type="GO" id="GO:0016020">
    <property type="term" value="C:membrane"/>
    <property type="evidence" value="ECO:0007669"/>
    <property type="project" value="InterPro"/>
</dbReference>
<evidence type="ECO:0000313" key="4">
    <source>
        <dbReference type="Proteomes" id="UP000297753"/>
    </source>
</evidence>
<dbReference type="Proteomes" id="UP000297753">
    <property type="component" value="Unassembled WGS sequence"/>
</dbReference>
<accession>A0A4Y8WIL4</accession>
<feature type="transmembrane region" description="Helical" evidence="1">
    <location>
        <begin position="66"/>
        <end position="87"/>
    </location>
</feature>
<dbReference type="OrthoDB" id="9783707at2"/>
<feature type="transmembrane region" description="Helical" evidence="1">
    <location>
        <begin position="149"/>
        <end position="170"/>
    </location>
</feature>
<evidence type="ECO:0000259" key="2">
    <source>
        <dbReference type="Pfam" id="PF00892"/>
    </source>
</evidence>
<organism evidence="3 4">
    <name type="scientific">Vibrio ouci</name>
    <dbReference type="NCBI Taxonomy" id="2499078"/>
    <lineage>
        <taxon>Bacteria</taxon>
        <taxon>Pseudomonadati</taxon>
        <taxon>Pseudomonadota</taxon>
        <taxon>Gammaproteobacteria</taxon>
        <taxon>Vibrionales</taxon>
        <taxon>Vibrionaceae</taxon>
        <taxon>Vibrio</taxon>
    </lineage>
</organism>
<proteinExistence type="predicted"/>
<evidence type="ECO:0000256" key="1">
    <source>
        <dbReference type="SAM" id="Phobius"/>
    </source>
</evidence>
<keyword evidence="1" id="KW-1133">Transmembrane helix</keyword>
<sequence length="300" mass="32435">MSLWAICLIVVSALLHAGWNLLSKSNKSSGTAFFLSSSAAASLILAPFVTWYLLQVGWTQLPLTFFWFLLFSGAAQVVYLIGLGHAYKHGDIGVIYPIARALPVLMVGVGTAIIGQVLPVQVWLGFVLITLGCLIVPLSSLRGLSIKEYCSLGVIWALIAALGTTGYSILDKEALNLLNVSALEGVTSLDSAIFYLGVQFWVIFVVITTYVAVTRQWTEFSQAWQIRKPSAMAGLMMLTTYGLVLYAMTMTTNVSYVVALRQLSIVFGLVFGVAFLGEKLAMTRLLGTGMIFAGLVLTVL</sequence>
<evidence type="ECO:0000313" key="3">
    <source>
        <dbReference type="EMBL" id="TFH92654.1"/>
    </source>
</evidence>
<reference evidence="3 4" key="1">
    <citation type="submission" date="2019-01" db="EMBL/GenBank/DDBJ databases">
        <title>Vibrio BEI176 sp. nov, a marine bacterium isolated from China: eastern marignal seas.</title>
        <authorList>
            <person name="Li B."/>
        </authorList>
    </citation>
    <scope>NUCLEOTIDE SEQUENCE [LARGE SCALE GENOMIC DNA]</scope>
    <source>
        <strain evidence="3 4">BEI176</strain>
    </source>
</reference>
<dbReference type="InterPro" id="IPR017725">
    <property type="entry name" value="Phosphonate_util-assoc_TM_put"/>
</dbReference>
<name>A0A4Y8WIL4_9VIBR</name>
<feature type="transmembrane region" description="Helical" evidence="1">
    <location>
        <begin position="33"/>
        <end position="54"/>
    </location>
</feature>
<dbReference type="SUPFAM" id="SSF103481">
    <property type="entry name" value="Multidrug resistance efflux transporter EmrE"/>
    <property type="match status" value="2"/>
</dbReference>
<gene>
    <name evidence="3" type="ORF">ELS82_05545</name>
</gene>
<dbReference type="RefSeq" id="WP_134834580.1">
    <property type="nucleotide sequence ID" value="NZ_SATR01000005.1"/>
</dbReference>
<feature type="domain" description="EamA" evidence="2">
    <location>
        <begin position="152"/>
        <end position="299"/>
    </location>
</feature>
<feature type="transmembrane region" description="Helical" evidence="1">
    <location>
        <begin position="107"/>
        <end position="137"/>
    </location>
</feature>
<dbReference type="Pfam" id="PF00892">
    <property type="entry name" value="EamA"/>
    <property type="match status" value="1"/>
</dbReference>
<protein>
    <submittedName>
        <fullName evidence="3">Multidrug transporter</fullName>
    </submittedName>
</protein>
<dbReference type="AlphaFoldDB" id="A0A4Y8WIL4"/>
<keyword evidence="1" id="KW-0472">Membrane</keyword>
<feature type="transmembrane region" description="Helical" evidence="1">
    <location>
        <begin position="231"/>
        <end position="248"/>
    </location>
</feature>
<dbReference type="InterPro" id="IPR000620">
    <property type="entry name" value="EamA_dom"/>
</dbReference>
<dbReference type="InterPro" id="IPR037185">
    <property type="entry name" value="EmrE-like"/>
</dbReference>
<comment type="caution">
    <text evidence="3">The sequence shown here is derived from an EMBL/GenBank/DDBJ whole genome shotgun (WGS) entry which is preliminary data.</text>
</comment>
<dbReference type="NCBIfam" id="TIGR03340">
    <property type="entry name" value="phn_DUF6"/>
    <property type="match status" value="1"/>
</dbReference>
<dbReference type="Gene3D" id="1.10.3730.20">
    <property type="match status" value="1"/>
</dbReference>
<keyword evidence="1" id="KW-0812">Transmembrane</keyword>
<feature type="transmembrane region" description="Helical" evidence="1">
    <location>
        <begin position="254"/>
        <end position="276"/>
    </location>
</feature>
<feature type="transmembrane region" description="Helical" evidence="1">
    <location>
        <begin position="192"/>
        <end position="211"/>
    </location>
</feature>